<dbReference type="PROSITE" id="PS50123">
    <property type="entry name" value="CHER"/>
    <property type="match status" value="1"/>
</dbReference>
<dbReference type="Pfam" id="PF03705">
    <property type="entry name" value="CheR_N"/>
    <property type="match status" value="1"/>
</dbReference>
<evidence type="ECO:0000256" key="2">
    <source>
        <dbReference type="ARBA" id="ARBA00022603"/>
    </source>
</evidence>
<dbReference type="EC" id="2.1.1.80" evidence="5"/>
<dbReference type="GO" id="GO:0008983">
    <property type="term" value="F:protein-glutamate O-methyltransferase activity"/>
    <property type="evidence" value="ECO:0007669"/>
    <property type="project" value="UniProtKB-EC"/>
</dbReference>
<dbReference type="GO" id="GO:0032259">
    <property type="term" value="P:methylation"/>
    <property type="evidence" value="ECO:0007669"/>
    <property type="project" value="UniProtKB-KW"/>
</dbReference>
<feature type="binding site" evidence="6">
    <location>
        <begin position="223"/>
        <end position="224"/>
    </location>
    <ligand>
        <name>S-adenosyl-L-methionine</name>
        <dbReference type="ChEBI" id="CHEBI:59789"/>
    </ligand>
</feature>
<dbReference type="Proteomes" id="UP000245390">
    <property type="component" value="Unassembled WGS sequence"/>
</dbReference>
<feature type="binding site" evidence="6">
    <location>
        <position position="81"/>
    </location>
    <ligand>
        <name>S-adenosyl-L-methionine</name>
        <dbReference type="ChEBI" id="CHEBI:59789"/>
    </ligand>
</feature>
<evidence type="ECO:0000256" key="6">
    <source>
        <dbReference type="PIRSR" id="PIRSR000410-1"/>
    </source>
</evidence>
<dbReference type="Gene3D" id="1.10.155.10">
    <property type="entry name" value="Chemotaxis receptor methyltransferase CheR, N-terminal domain"/>
    <property type="match status" value="1"/>
</dbReference>
<keyword evidence="3 5" id="KW-0808">Transferase</keyword>
<name>A0A316G9Z5_9RHOB</name>
<dbReference type="EMBL" id="QGGV01000002">
    <property type="protein sequence ID" value="PWK57724.1"/>
    <property type="molecule type" value="Genomic_DNA"/>
</dbReference>
<keyword evidence="4 5" id="KW-0949">S-adenosyl-L-methionine</keyword>
<comment type="function">
    <text evidence="5">Methylation of the membrane-bound methyl-accepting chemotaxis proteins (MCP) to form gamma-glutamyl methyl ester residues in MCP.</text>
</comment>
<evidence type="ECO:0000256" key="1">
    <source>
        <dbReference type="ARBA" id="ARBA00001541"/>
    </source>
</evidence>
<feature type="domain" description="CheR-type methyltransferase" evidence="7">
    <location>
        <begin position="6"/>
        <end position="278"/>
    </location>
</feature>
<protein>
    <recommendedName>
        <fullName evidence="5">Chemotaxis protein methyltransferase</fullName>
        <ecNumber evidence="5">2.1.1.80</ecNumber>
    </recommendedName>
</protein>
<dbReference type="PIRSF" id="PIRSF000410">
    <property type="entry name" value="CheR"/>
    <property type="match status" value="1"/>
</dbReference>
<reference evidence="8 9" key="1">
    <citation type="submission" date="2018-05" db="EMBL/GenBank/DDBJ databases">
        <title>Genomic Encyclopedia of Type Strains, Phase IV (KMG-IV): sequencing the most valuable type-strain genomes for metagenomic binning, comparative biology and taxonomic classification.</title>
        <authorList>
            <person name="Goeker M."/>
        </authorList>
    </citation>
    <scope>NUCLEOTIDE SEQUENCE [LARGE SCALE GENOMIC DNA]</scope>
    <source>
        <strain evidence="8 9">DSM 103371</strain>
    </source>
</reference>
<dbReference type="PANTHER" id="PTHR24422">
    <property type="entry name" value="CHEMOTAXIS PROTEIN METHYLTRANSFERASE"/>
    <property type="match status" value="1"/>
</dbReference>
<proteinExistence type="predicted"/>
<dbReference type="InterPro" id="IPR026024">
    <property type="entry name" value="Chemotaxis_MeTrfase_CheR"/>
</dbReference>
<evidence type="ECO:0000259" key="7">
    <source>
        <dbReference type="PROSITE" id="PS50123"/>
    </source>
</evidence>
<dbReference type="InterPro" id="IPR029063">
    <property type="entry name" value="SAM-dependent_MTases_sf"/>
</dbReference>
<evidence type="ECO:0000256" key="4">
    <source>
        <dbReference type="ARBA" id="ARBA00022691"/>
    </source>
</evidence>
<dbReference type="OrthoDB" id="9816309at2"/>
<organism evidence="8 9">
    <name type="scientific">Silicimonas algicola</name>
    <dbReference type="NCBI Taxonomy" id="1826607"/>
    <lineage>
        <taxon>Bacteria</taxon>
        <taxon>Pseudomonadati</taxon>
        <taxon>Pseudomonadota</taxon>
        <taxon>Alphaproteobacteria</taxon>
        <taxon>Rhodobacterales</taxon>
        <taxon>Paracoccaceae</taxon>
    </lineage>
</organism>
<feature type="binding site" evidence="6">
    <location>
        <position position="87"/>
    </location>
    <ligand>
        <name>S-adenosyl-L-methionine</name>
        <dbReference type="ChEBI" id="CHEBI:59789"/>
    </ligand>
</feature>
<dbReference type="InterPro" id="IPR050903">
    <property type="entry name" value="Bact_Chemotaxis_MeTrfase"/>
</dbReference>
<gene>
    <name evidence="8" type="ORF">C8D95_102371</name>
</gene>
<dbReference type="InterPro" id="IPR022641">
    <property type="entry name" value="CheR_N"/>
</dbReference>
<keyword evidence="2 5" id="KW-0489">Methyltransferase</keyword>
<evidence type="ECO:0000256" key="5">
    <source>
        <dbReference type="PIRNR" id="PIRNR000410"/>
    </source>
</evidence>
<feature type="binding site" evidence="6">
    <location>
        <position position="83"/>
    </location>
    <ligand>
        <name>S-adenosyl-L-methionine</name>
        <dbReference type="ChEBI" id="CHEBI:59789"/>
    </ligand>
</feature>
<dbReference type="PRINTS" id="PR00996">
    <property type="entry name" value="CHERMTFRASE"/>
</dbReference>
<dbReference type="Pfam" id="PF01739">
    <property type="entry name" value="CheR"/>
    <property type="match status" value="1"/>
</dbReference>
<sequence length="278" mass="31245">MTTLQAASQGAQLSDAEFARLAAIAAKEAGLSIPSSKKSLVQSRIARRMRELGLRDCGAYLARLDSDASETRELISVLTTNVSNFYRERHHFEYLLAKVVPHLAEKLRRGGRVRIWSAGCSSGQEPYTIALELLKAMPEASYGDILVLGSDIDPKILRRAVDGVYTHADLEPVEPADRRAFFQAAGDGHMRVADRVRALVRFRELNLHATWPMKGTFDAIFCRNVVIYFDDEVQRRLWPRFREKLEPGGCLFLGHSERIHPLDDTGFRTAGVTIYQKT</sequence>
<dbReference type="RefSeq" id="WP_109758308.1">
    <property type="nucleotide sequence ID" value="NZ_CP034588.1"/>
</dbReference>
<feature type="binding site" evidence="6">
    <location>
        <position position="125"/>
    </location>
    <ligand>
        <name>S-adenosyl-L-methionine</name>
        <dbReference type="ChEBI" id="CHEBI:59789"/>
    </ligand>
</feature>
<dbReference type="KEGG" id="salo:EF888_12320"/>
<dbReference type="PANTHER" id="PTHR24422:SF19">
    <property type="entry name" value="CHEMOTAXIS PROTEIN METHYLTRANSFERASE"/>
    <property type="match status" value="1"/>
</dbReference>
<comment type="catalytic activity">
    <reaction evidence="1 5">
        <text>L-glutamyl-[protein] + S-adenosyl-L-methionine = [protein]-L-glutamate 5-O-methyl ester + S-adenosyl-L-homocysteine</text>
        <dbReference type="Rhea" id="RHEA:24452"/>
        <dbReference type="Rhea" id="RHEA-COMP:10208"/>
        <dbReference type="Rhea" id="RHEA-COMP:10311"/>
        <dbReference type="ChEBI" id="CHEBI:29973"/>
        <dbReference type="ChEBI" id="CHEBI:57856"/>
        <dbReference type="ChEBI" id="CHEBI:59789"/>
        <dbReference type="ChEBI" id="CHEBI:82795"/>
        <dbReference type="EC" id="2.1.1.80"/>
    </reaction>
</comment>
<feature type="binding site" evidence="6">
    <location>
        <begin position="206"/>
        <end position="207"/>
    </location>
    <ligand>
        <name>S-adenosyl-L-methionine</name>
        <dbReference type="ChEBI" id="CHEBI:59789"/>
    </ligand>
</feature>
<dbReference type="AlphaFoldDB" id="A0A316G9Z5"/>
<dbReference type="CDD" id="cd02440">
    <property type="entry name" value="AdoMet_MTases"/>
    <property type="match status" value="1"/>
</dbReference>
<dbReference type="InterPro" id="IPR000780">
    <property type="entry name" value="CheR_MeTrfase"/>
</dbReference>
<evidence type="ECO:0000256" key="3">
    <source>
        <dbReference type="ARBA" id="ARBA00022679"/>
    </source>
</evidence>
<dbReference type="InterPro" id="IPR036804">
    <property type="entry name" value="CheR_N_sf"/>
</dbReference>
<accession>A0A316G9Z5</accession>
<keyword evidence="9" id="KW-1185">Reference proteome</keyword>
<evidence type="ECO:0000313" key="9">
    <source>
        <dbReference type="Proteomes" id="UP000245390"/>
    </source>
</evidence>
<feature type="binding site" evidence="6">
    <location>
        <position position="151"/>
    </location>
    <ligand>
        <name>S-adenosyl-L-methionine</name>
        <dbReference type="ChEBI" id="CHEBI:59789"/>
    </ligand>
</feature>
<dbReference type="SMART" id="SM00138">
    <property type="entry name" value="MeTrc"/>
    <property type="match status" value="1"/>
</dbReference>
<dbReference type="SUPFAM" id="SSF47757">
    <property type="entry name" value="Chemotaxis receptor methyltransferase CheR, N-terminal domain"/>
    <property type="match status" value="1"/>
</dbReference>
<evidence type="ECO:0000313" key="8">
    <source>
        <dbReference type="EMBL" id="PWK57724.1"/>
    </source>
</evidence>
<dbReference type="SUPFAM" id="SSF53335">
    <property type="entry name" value="S-adenosyl-L-methionine-dependent methyltransferases"/>
    <property type="match status" value="1"/>
</dbReference>
<dbReference type="Gene3D" id="3.40.50.150">
    <property type="entry name" value="Vaccinia Virus protein VP39"/>
    <property type="match status" value="1"/>
</dbReference>
<comment type="caution">
    <text evidence="8">The sequence shown here is derived from an EMBL/GenBank/DDBJ whole genome shotgun (WGS) entry which is preliminary data.</text>
</comment>
<dbReference type="InterPro" id="IPR022642">
    <property type="entry name" value="CheR_C"/>
</dbReference>